<gene>
    <name evidence="1" type="ORF">BTUL_0011g00290</name>
</gene>
<dbReference type="AlphaFoldDB" id="A0A4Z1F5Z3"/>
<dbReference type="EMBL" id="PQXH01000011">
    <property type="protein sequence ID" value="TGO18223.1"/>
    <property type="molecule type" value="Genomic_DNA"/>
</dbReference>
<reference evidence="1 2" key="1">
    <citation type="submission" date="2017-12" db="EMBL/GenBank/DDBJ databases">
        <title>Comparative genomics of Botrytis spp.</title>
        <authorList>
            <person name="Valero-Jimenez C.A."/>
            <person name="Tapia P."/>
            <person name="Veloso J."/>
            <person name="Silva-Moreno E."/>
            <person name="Staats M."/>
            <person name="Valdes J.H."/>
            <person name="Van Kan J.A.L."/>
        </authorList>
    </citation>
    <scope>NUCLEOTIDE SEQUENCE [LARGE SCALE GENOMIC DNA]</scope>
    <source>
        <strain evidence="1 2">Bt9001</strain>
    </source>
</reference>
<accession>A0A4Z1F5Z3</accession>
<dbReference type="Proteomes" id="UP000297777">
    <property type="component" value="Unassembled WGS sequence"/>
</dbReference>
<organism evidence="1 2">
    <name type="scientific">Botrytis tulipae</name>
    <dbReference type="NCBI Taxonomy" id="87230"/>
    <lineage>
        <taxon>Eukaryota</taxon>
        <taxon>Fungi</taxon>
        <taxon>Dikarya</taxon>
        <taxon>Ascomycota</taxon>
        <taxon>Pezizomycotina</taxon>
        <taxon>Leotiomycetes</taxon>
        <taxon>Helotiales</taxon>
        <taxon>Sclerotiniaceae</taxon>
        <taxon>Botrytis</taxon>
    </lineage>
</organism>
<proteinExistence type="predicted"/>
<keyword evidence="2" id="KW-1185">Reference proteome</keyword>
<dbReference type="OrthoDB" id="3542833at2759"/>
<name>A0A4Z1F5Z3_9HELO</name>
<evidence type="ECO:0000313" key="1">
    <source>
        <dbReference type="EMBL" id="TGO18223.1"/>
    </source>
</evidence>
<protein>
    <submittedName>
        <fullName evidence="1">Uncharacterized protein</fullName>
    </submittedName>
</protein>
<sequence length="98" mass="10993">MLPDRGRSIKVTALYLQGDYFGIFQRHSFLEKTRGICGTNMVMSVGHQRADNSFTIEDFSCMVESVNPYGAVSSGKLRIRGKLILAGDIRDFYTEGHI</sequence>
<evidence type="ECO:0000313" key="2">
    <source>
        <dbReference type="Proteomes" id="UP000297777"/>
    </source>
</evidence>
<comment type="caution">
    <text evidence="1">The sequence shown here is derived from an EMBL/GenBank/DDBJ whole genome shotgun (WGS) entry which is preliminary data.</text>
</comment>